<dbReference type="AlphaFoldDB" id="A0A1Y2EQX2"/>
<feature type="transmembrane region" description="Helical" evidence="2">
    <location>
        <begin position="527"/>
        <end position="548"/>
    </location>
</feature>
<reference evidence="3 4" key="1">
    <citation type="submission" date="2016-08" db="EMBL/GenBank/DDBJ databases">
        <title>A Parts List for Fungal Cellulosomes Revealed by Comparative Genomics.</title>
        <authorList>
            <consortium name="DOE Joint Genome Institute"/>
            <person name="Haitjema C.H."/>
            <person name="Gilmore S.P."/>
            <person name="Henske J.K."/>
            <person name="Solomon K.V."/>
            <person name="De Groot R."/>
            <person name="Kuo A."/>
            <person name="Mondo S.J."/>
            <person name="Salamov A.A."/>
            <person name="Labutti K."/>
            <person name="Zhao Z."/>
            <person name="Chiniquy J."/>
            <person name="Barry K."/>
            <person name="Brewer H.M."/>
            <person name="Purvine S.O."/>
            <person name="Wright A.T."/>
            <person name="Boxma B."/>
            <person name="Van Alen T."/>
            <person name="Hackstein J.H."/>
            <person name="Baker S.E."/>
            <person name="Grigoriev I.V."/>
            <person name="O'Malley M.A."/>
        </authorList>
    </citation>
    <scope>NUCLEOTIDE SEQUENCE [LARGE SCALE GENOMIC DNA]</scope>
    <source>
        <strain evidence="3 4">G1</strain>
    </source>
</reference>
<keyword evidence="2" id="KW-0472">Membrane</keyword>
<protein>
    <submittedName>
        <fullName evidence="3">Uncharacterized protein</fullName>
    </submittedName>
</protein>
<feature type="region of interest" description="Disordered" evidence="1">
    <location>
        <begin position="86"/>
        <end position="135"/>
    </location>
</feature>
<feature type="region of interest" description="Disordered" evidence="1">
    <location>
        <begin position="1"/>
        <end position="74"/>
    </location>
</feature>
<feature type="region of interest" description="Disordered" evidence="1">
    <location>
        <begin position="190"/>
        <end position="222"/>
    </location>
</feature>
<keyword evidence="2" id="KW-0812">Transmembrane</keyword>
<feature type="compositionally biased region" description="Polar residues" evidence="1">
    <location>
        <begin position="190"/>
        <end position="201"/>
    </location>
</feature>
<comment type="caution">
    <text evidence="3">The sequence shown here is derived from an EMBL/GenBank/DDBJ whole genome shotgun (WGS) entry which is preliminary data.</text>
</comment>
<dbReference type="EMBL" id="MCOG01000031">
    <property type="protein sequence ID" value="ORY73981.1"/>
    <property type="molecule type" value="Genomic_DNA"/>
</dbReference>
<keyword evidence="4" id="KW-1185">Reference proteome</keyword>
<feature type="region of interest" description="Disordered" evidence="1">
    <location>
        <begin position="316"/>
        <end position="345"/>
    </location>
</feature>
<feature type="compositionally biased region" description="Low complexity" evidence="1">
    <location>
        <begin position="90"/>
        <end position="126"/>
    </location>
</feature>
<keyword evidence="2" id="KW-1133">Transmembrane helix</keyword>
<feature type="compositionally biased region" description="Basic and acidic residues" evidence="1">
    <location>
        <begin position="243"/>
        <end position="289"/>
    </location>
</feature>
<evidence type="ECO:0000313" key="3">
    <source>
        <dbReference type="EMBL" id="ORY73981.1"/>
    </source>
</evidence>
<accession>A0A1Y2EQX2</accession>
<evidence type="ECO:0000256" key="1">
    <source>
        <dbReference type="SAM" id="MobiDB-lite"/>
    </source>
</evidence>
<evidence type="ECO:0000313" key="4">
    <source>
        <dbReference type="Proteomes" id="UP000193920"/>
    </source>
</evidence>
<feature type="compositionally biased region" description="Polar residues" evidence="1">
    <location>
        <begin position="1"/>
        <end position="12"/>
    </location>
</feature>
<dbReference type="Proteomes" id="UP000193920">
    <property type="component" value="Unassembled WGS sequence"/>
</dbReference>
<gene>
    <name evidence="3" type="ORF">LY90DRAFT_163700</name>
</gene>
<name>A0A1Y2EQX2_9FUNG</name>
<proteinExistence type="predicted"/>
<organism evidence="3 4">
    <name type="scientific">Neocallimastix californiae</name>
    <dbReference type="NCBI Taxonomy" id="1754190"/>
    <lineage>
        <taxon>Eukaryota</taxon>
        <taxon>Fungi</taxon>
        <taxon>Fungi incertae sedis</taxon>
        <taxon>Chytridiomycota</taxon>
        <taxon>Chytridiomycota incertae sedis</taxon>
        <taxon>Neocallimastigomycetes</taxon>
        <taxon>Neocallimastigales</taxon>
        <taxon>Neocallimastigaceae</taxon>
        <taxon>Neocallimastix</taxon>
    </lineage>
</organism>
<evidence type="ECO:0000256" key="2">
    <source>
        <dbReference type="SAM" id="Phobius"/>
    </source>
</evidence>
<feature type="region of interest" description="Disordered" evidence="1">
    <location>
        <begin position="239"/>
        <end position="295"/>
    </location>
</feature>
<sequence>MFHSESSQQQPHYRQGLNPPQPNNHRISHLDLNQLKKNKSIKNPTDKTTKNIKTNKYNSEDNFELASPKPNNSYKNSLLQEEIIKHSSKSSKNSIESQSQFQSLSRSQSKSQSKSQLKSQSKSRSQYESEIQTQPNGEYEMKMYYNESFQNEDSILSSVNESSNYNITDSVSYDSSFLSEPSIIVKSNNGITVDDSTYPQQKENKDRNITSSSKEKRKSVHKRLSRNFNRILNNFNNISLDHSSQRKEKDIANTNNKQKEKEKDSVKEKETRKEVETDKDKNKNKENIPKARKGIKLMERKIKGLSHLLKQNKNDIKDDDEKVDKRDDNDTKDILKSSSKKEKEEKYVENSRKYYETLANILKHNKDNEDYFKKENFDNDVNQHNAKEVSTSKSYDTIDQLSDIYYSYTDSDQANVSHHLTSFSSNNIGNDGSSATFGNSREIKNTAKDLKDIKNIKETKDIKIIEDPKDIKDIKNIEDTNSFYASEKYPKTISNVEKKDLILENNIIRNKKKYPVMLPSPILLLQMGYQIIWVNLMILMTSMLNHFIMI</sequence>